<organism evidence="2 3">
    <name type="scientific">Actinocrispum wychmicini</name>
    <dbReference type="NCBI Taxonomy" id="1213861"/>
    <lineage>
        <taxon>Bacteria</taxon>
        <taxon>Bacillati</taxon>
        <taxon>Actinomycetota</taxon>
        <taxon>Actinomycetes</taxon>
        <taxon>Pseudonocardiales</taxon>
        <taxon>Pseudonocardiaceae</taxon>
        <taxon>Actinocrispum</taxon>
    </lineage>
</organism>
<accession>A0A4R2JZV1</accession>
<feature type="transmembrane region" description="Helical" evidence="1">
    <location>
        <begin position="308"/>
        <end position="327"/>
    </location>
</feature>
<dbReference type="Proteomes" id="UP000295680">
    <property type="component" value="Unassembled WGS sequence"/>
</dbReference>
<keyword evidence="1" id="KW-0812">Transmembrane</keyword>
<comment type="caution">
    <text evidence="2">The sequence shown here is derived from an EMBL/GenBank/DDBJ whole genome shotgun (WGS) entry which is preliminary data.</text>
</comment>
<name>A0A4R2JZV1_9PSEU</name>
<dbReference type="RefSeq" id="WP_132111978.1">
    <property type="nucleotide sequence ID" value="NZ_SLWS01000001.1"/>
</dbReference>
<gene>
    <name evidence="2" type="ORF">EV192_1011326</name>
</gene>
<keyword evidence="1" id="KW-1133">Transmembrane helix</keyword>
<reference evidence="2 3" key="1">
    <citation type="submission" date="2019-03" db="EMBL/GenBank/DDBJ databases">
        <title>Genomic Encyclopedia of Type Strains, Phase IV (KMG-IV): sequencing the most valuable type-strain genomes for metagenomic binning, comparative biology and taxonomic classification.</title>
        <authorList>
            <person name="Goeker M."/>
        </authorList>
    </citation>
    <scope>NUCLEOTIDE SEQUENCE [LARGE SCALE GENOMIC DNA]</scope>
    <source>
        <strain evidence="2 3">DSM 45934</strain>
    </source>
</reference>
<proteinExistence type="predicted"/>
<evidence type="ECO:0000313" key="2">
    <source>
        <dbReference type="EMBL" id="TCO65534.1"/>
    </source>
</evidence>
<dbReference type="EMBL" id="SLWS01000001">
    <property type="protein sequence ID" value="TCO65534.1"/>
    <property type="molecule type" value="Genomic_DNA"/>
</dbReference>
<protein>
    <submittedName>
        <fullName evidence="2">Uncharacterized protein</fullName>
    </submittedName>
</protein>
<evidence type="ECO:0000256" key="1">
    <source>
        <dbReference type="SAM" id="Phobius"/>
    </source>
</evidence>
<evidence type="ECO:0000313" key="3">
    <source>
        <dbReference type="Proteomes" id="UP000295680"/>
    </source>
</evidence>
<keyword evidence="3" id="KW-1185">Reference proteome</keyword>
<keyword evidence="1" id="KW-0472">Membrane</keyword>
<dbReference type="OrthoDB" id="3341722at2"/>
<dbReference type="AlphaFoldDB" id="A0A4R2JZV1"/>
<sequence>MIDLLGLLLAPAQRPAHVPRLDVPAAIKVLETQQVYQAPGVVVNIDMAKVSAELSADTKVLIAPFTEPFKDGNNYPKYDDHLNQVHQPLKAWADSRKVRLITVEGLSTSYGPADLTELREIAAYMDITGPVLSAARNAKGVPVGDTVPHYQVVAPTAAQLADMAGKLRQDPVYNAPGRDDKFPAESWQLVKDKTGFTMRVAALPPLKPGEPFVDYAPALAKEFPDDIVLVAQGYWVEIAGKDQELLSSARNYASGRYEMGTFQQGGTIDGRVGSIMLRFHDLSRRKPFGRPQPQTYDPQTTITKYTPWAWGASALVLGGGALAGFGLRRRRQHQVERAAMHKAKAEAYAKISELGTALLDHQTPEAAERYSTARDMFEQAETAVAMAEVERIADEGLELL</sequence>